<evidence type="ECO:0000256" key="1">
    <source>
        <dbReference type="SAM" id="Phobius"/>
    </source>
</evidence>
<reference evidence="2" key="1">
    <citation type="submission" date="2022-11" db="EMBL/GenBank/DDBJ databases">
        <title>Marilongibacter aestuarii gen. nov., sp. nov., isolated from tidal flat sediment.</title>
        <authorList>
            <person name="Jiayan W."/>
        </authorList>
    </citation>
    <scope>NUCLEOTIDE SEQUENCE</scope>
    <source>
        <strain evidence="2">Z1-6</strain>
    </source>
</reference>
<feature type="transmembrane region" description="Helical" evidence="1">
    <location>
        <begin position="30"/>
        <end position="50"/>
    </location>
</feature>
<dbReference type="AlphaFoldDB" id="A0A9X3F4P3"/>
<evidence type="ECO:0000313" key="3">
    <source>
        <dbReference type="Proteomes" id="UP001145087"/>
    </source>
</evidence>
<sequence>MPFYLYLNILSELSAVILGTVFIKSLKKKYVFLYIFVCYALVTEVLLHLLSRLGVKNTLPGTHIYGPIEFLLLAFLYYFHFNKSKIAKWIIVSMVLFELYCIINLLFIQGFYEYSNTRAISSLILVLFSILYFNKVMIETNISKLSAEPMVWINTAVLLYFSANLFYNILFMMILDYSREFSKLVNIYFTVFNVGFYILIAIGFWKTGKQHKHSTTFVN</sequence>
<feature type="transmembrane region" description="Helical" evidence="1">
    <location>
        <begin position="119"/>
        <end position="138"/>
    </location>
</feature>
<dbReference type="EMBL" id="JAPOHD010000010">
    <property type="protein sequence ID" value="MCY1719737.1"/>
    <property type="molecule type" value="Genomic_DNA"/>
</dbReference>
<keyword evidence="1" id="KW-0472">Membrane</keyword>
<evidence type="ECO:0000313" key="2">
    <source>
        <dbReference type="EMBL" id="MCY1719737.1"/>
    </source>
</evidence>
<keyword evidence="1" id="KW-0812">Transmembrane</keyword>
<feature type="transmembrane region" description="Helical" evidence="1">
    <location>
        <begin position="187"/>
        <end position="205"/>
    </location>
</feature>
<feature type="transmembrane region" description="Helical" evidence="1">
    <location>
        <begin position="6"/>
        <end position="23"/>
    </location>
</feature>
<name>A0A9X3F4P3_9BACT</name>
<dbReference type="RefSeq" id="WP_343332074.1">
    <property type="nucleotide sequence ID" value="NZ_JAPOHD010000010.1"/>
</dbReference>
<organism evidence="2 3">
    <name type="scientific">Draconibacterium aestuarii</name>
    <dbReference type="NCBI Taxonomy" id="2998507"/>
    <lineage>
        <taxon>Bacteria</taxon>
        <taxon>Pseudomonadati</taxon>
        <taxon>Bacteroidota</taxon>
        <taxon>Bacteroidia</taxon>
        <taxon>Marinilabiliales</taxon>
        <taxon>Prolixibacteraceae</taxon>
        <taxon>Draconibacterium</taxon>
    </lineage>
</organism>
<comment type="caution">
    <text evidence="2">The sequence shown here is derived from an EMBL/GenBank/DDBJ whole genome shotgun (WGS) entry which is preliminary data.</text>
</comment>
<accession>A0A9X3F4P3</accession>
<proteinExistence type="predicted"/>
<gene>
    <name evidence="2" type="ORF">OU798_05250</name>
</gene>
<feature type="transmembrane region" description="Helical" evidence="1">
    <location>
        <begin position="62"/>
        <end position="79"/>
    </location>
</feature>
<keyword evidence="1" id="KW-1133">Transmembrane helix</keyword>
<feature type="transmembrane region" description="Helical" evidence="1">
    <location>
        <begin position="86"/>
        <end position="107"/>
    </location>
</feature>
<keyword evidence="3" id="KW-1185">Reference proteome</keyword>
<dbReference type="Proteomes" id="UP001145087">
    <property type="component" value="Unassembled WGS sequence"/>
</dbReference>
<feature type="transmembrane region" description="Helical" evidence="1">
    <location>
        <begin position="150"/>
        <end position="175"/>
    </location>
</feature>
<protein>
    <submittedName>
        <fullName evidence="2">Uncharacterized protein</fullName>
    </submittedName>
</protein>